<gene>
    <name evidence="4" type="ORF">GCM10023185_29970</name>
</gene>
<dbReference type="PANTHER" id="PTHR33375:SF7">
    <property type="entry name" value="CHROMOSOME 2-PARTITIONING PROTEIN PARB-RELATED"/>
    <property type="match status" value="1"/>
</dbReference>
<dbReference type="Gene3D" id="3.90.1530.30">
    <property type="match status" value="1"/>
</dbReference>
<dbReference type="EMBL" id="BAABGZ010000064">
    <property type="protein sequence ID" value="GAA4362229.1"/>
    <property type="molecule type" value="Genomic_DNA"/>
</dbReference>
<feature type="region of interest" description="Disordered" evidence="2">
    <location>
        <begin position="1"/>
        <end position="35"/>
    </location>
</feature>
<dbReference type="SUPFAM" id="SSF110849">
    <property type="entry name" value="ParB/Sulfiredoxin"/>
    <property type="match status" value="1"/>
</dbReference>
<sequence length="809" mass="88319">MAKTITTEPVSKPKTHKAAAQQPATMATGPLDANSHPLAKGDLVRVLHPTSLYTGQTGSIVEIHRPGDNAAMATVDFGSTEKEERRSGFLTRSLEFVARPVAWLDSTGQALGEGDLVKVLPDVSSRLSGKLANVLGNYDADSKSVEILVLATEATTRILPCYLEKQGVPALSEHSLPQPEPKGGVASEYAAPVLSAHALNVLSILDAVGGECPTGNLRTADVAIAELKAAGMVNEGPGTYYLTPTGRLAVPADVKEEAPAAQQEAAAVATPSAELRNIPLSTITVTRNTRKVFDEAALQELAESIKAQGVIQPIVVRPNLARPVGSIHHYELVAGERRYRAAKLAGLDEIPATVRHNMDDRSFLEVQLLENLQRVDVRPADEAQAFAELLGKDFTAEEIALKVGKPVKFVLQRAKLAALAPVWLKALEEERLPLVAAHELARLPAHVQVEAKRMSESWYGGDNVVYDAGRLIDIIRRNVLRQLAQAPFPTEDATLCPVAGSCMTCPKRSGAHQQLFDEPAFAAKDQCLDAKCYASKVEAITERHIARLTQELGKAPLLLACDEKVRQARGAFRTYEFHEQGEKAKNVVQAVHLDGSKAGLVVWGKPYDYAKQAADNPEAEKARLKAEREANIRKNRLKRQVNELLAERLRDAFASDLEDTGLEAGGAPVAHALLNDFLESALLWGRSCTTKGTVAYLVKQYGWQEPTEKDLDNSLRKDDEGGYTASHHRDYLRRQLQAMPRLGDKFLLFFDLKFRDGLDATEPGNQQLHLLKVLPADYQGMAGVEHVAEKMVEERYYSTYRNGKKGGTK</sequence>
<proteinExistence type="inferred from homology"/>
<feature type="domain" description="ParB-like N-terminal" evidence="3">
    <location>
        <begin position="276"/>
        <end position="372"/>
    </location>
</feature>
<protein>
    <recommendedName>
        <fullName evidence="3">ParB-like N-terminal domain-containing protein</fullName>
    </recommendedName>
</protein>
<dbReference type="InterPro" id="IPR003115">
    <property type="entry name" value="ParB_N"/>
</dbReference>
<evidence type="ECO:0000313" key="5">
    <source>
        <dbReference type="Proteomes" id="UP001501153"/>
    </source>
</evidence>
<dbReference type="SUPFAM" id="SSF109709">
    <property type="entry name" value="KorB DNA-binding domain-like"/>
    <property type="match status" value="1"/>
</dbReference>
<reference evidence="5" key="1">
    <citation type="journal article" date="2019" name="Int. J. Syst. Evol. Microbiol.">
        <title>The Global Catalogue of Microorganisms (GCM) 10K type strain sequencing project: providing services to taxonomists for standard genome sequencing and annotation.</title>
        <authorList>
            <consortium name="The Broad Institute Genomics Platform"/>
            <consortium name="The Broad Institute Genome Sequencing Center for Infectious Disease"/>
            <person name="Wu L."/>
            <person name="Ma J."/>
        </authorList>
    </citation>
    <scope>NUCLEOTIDE SEQUENCE [LARGE SCALE GENOMIC DNA]</scope>
    <source>
        <strain evidence="5">JCM 17923</strain>
    </source>
</reference>
<keyword evidence="5" id="KW-1185">Reference proteome</keyword>
<organism evidence="4 5">
    <name type="scientific">Hymenobacter saemangeumensis</name>
    <dbReference type="NCBI Taxonomy" id="1084522"/>
    <lineage>
        <taxon>Bacteria</taxon>
        <taxon>Pseudomonadati</taxon>
        <taxon>Bacteroidota</taxon>
        <taxon>Cytophagia</taxon>
        <taxon>Cytophagales</taxon>
        <taxon>Hymenobacteraceae</taxon>
        <taxon>Hymenobacter</taxon>
    </lineage>
</organism>
<name>A0ABP8ILF7_9BACT</name>
<accession>A0ABP8ILF7</accession>
<evidence type="ECO:0000259" key="3">
    <source>
        <dbReference type="SMART" id="SM00470"/>
    </source>
</evidence>
<dbReference type="InterPro" id="IPR036086">
    <property type="entry name" value="ParB/Sulfiredoxin_sf"/>
</dbReference>
<dbReference type="CDD" id="cd16393">
    <property type="entry name" value="SPO0J_N"/>
    <property type="match status" value="1"/>
</dbReference>
<dbReference type="Gene3D" id="1.10.10.2830">
    <property type="match status" value="1"/>
</dbReference>
<comment type="caution">
    <text evidence="4">The sequence shown here is derived from an EMBL/GenBank/DDBJ whole genome shotgun (WGS) entry which is preliminary data.</text>
</comment>
<dbReference type="RefSeq" id="WP_345236905.1">
    <property type="nucleotide sequence ID" value="NZ_BAABGZ010000064.1"/>
</dbReference>
<evidence type="ECO:0000256" key="1">
    <source>
        <dbReference type="ARBA" id="ARBA00006295"/>
    </source>
</evidence>
<comment type="similarity">
    <text evidence="1">Belongs to the ParB family.</text>
</comment>
<dbReference type="InterPro" id="IPR004437">
    <property type="entry name" value="ParB/RepB/Spo0J"/>
</dbReference>
<dbReference type="Pfam" id="PF02195">
    <property type="entry name" value="ParB_N"/>
    <property type="match status" value="1"/>
</dbReference>
<dbReference type="Proteomes" id="UP001501153">
    <property type="component" value="Unassembled WGS sequence"/>
</dbReference>
<dbReference type="PANTHER" id="PTHR33375">
    <property type="entry name" value="CHROMOSOME-PARTITIONING PROTEIN PARB-RELATED"/>
    <property type="match status" value="1"/>
</dbReference>
<dbReference type="NCBIfam" id="TIGR00180">
    <property type="entry name" value="parB_part"/>
    <property type="match status" value="1"/>
</dbReference>
<evidence type="ECO:0000313" key="4">
    <source>
        <dbReference type="EMBL" id="GAA4362229.1"/>
    </source>
</evidence>
<dbReference type="InterPro" id="IPR050336">
    <property type="entry name" value="Chromosome_partition/occlusion"/>
</dbReference>
<dbReference type="SMART" id="SM00470">
    <property type="entry name" value="ParB"/>
    <property type="match status" value="1"/>
</dbReference>
<evidence type="ECO:0000256" key="2">
    <source>
        <dbReference type="SAM" id="MobiDB-lite"/>
    </source>
</evidence>